<feature type="transmembrane region" description="Helical" evidence="16">
    <location>
        <begin position="373"/>
        <end position="394"/>
    </location>
</feature>
<keyword evidence="12 16" id="KW-0830">Ubiquinone</keyword>
<keyword evidence="5" id="KW-0679">Respiratory chain</keyword>
<keyword evidence="8" id="KW-1278">Translocase</keyword>
<dbReference type="PRINTS" id="PR01435">
    <property type="entry name" value="NPOXDRDTASE5"/>
</dbReference>
<evidence type="ECO:0000256" key="16">
    <source>
        <dbReference type="RuleBase" id="RU003404"/>
    </source>
</evidence>
<dbReference type="NCBIfam" id="NF005141">
    <property type="entry name" value="PRK06590.1"/>
    <property type="match status" value="1"/>
</dbReference>
<dbReference type="GO" id="GO:0008137">
    <property type="term" value="F:NADH dehydrogenase (ubiquinone) activity"/>
    <property type="evidence" value="ECO:0007669"/>
    <property type="project" value="UniProtKB-EC"/>
</dbReference>
<dbReference type="EC" id="7.1.1.2" evidence="2 16"/>
<feature type="transmembrane region" description="Helical" evidence="16">
    <location>
        <begin position="611"/>
        <end position="630"/>
    </location>
</feature>
<feature type="transmembrane region" description="Helical" evidence="16">
    <location>
        <begin position="254"/>
        <end position="272"/>
    </location>
</feature>
<keyword evidence="6 16" id="KW-0812">Transmembrane</keyword>
<dbReference type="InterPro" id="IPR001750">
    <property type="entry name" value="ND/Mrp_TM"/>
</dbReference>
<keyword evidence="10 16" id="KW-1133">Transmembrane helix</keyword>
<evidence type="ECO:0000256" key="10">
    <source>
        <dbReference type="ARBA" id="ARBA00022989"/>
    </source>
</evidence>
<evidence type="ECO:0000259" key="19">
    <source>
        <dbReference type="Pfam" id="PF06455"/>
    </source>
</evidence>
<organism evidence="20 21">
    <name type="scientific">Paulinella micropora</name>
    <dbReference type="NCBI Taxonomy" id="1928728"/>
    <lineage>
        <taxon>Eukaryota</taxon>
        <taxon>Sar</taxon>
        <taxon>Rhizaria</taxon>
        <taxon>Cercozoa</taxon>
        <taxon>Imbricatea</taxon>
        <taxon>Silicofilosea</taxon>
        <taxon>Euglyphida</taxon>
        <taxon>Paulinellidae</taxon>
        <taxon>Paulinella</taxon>
    </lineage>
</organism>
<comment type="function">
    <text evidence="16">Core subunit of the mitochondrial membrane respiratory chain NADH dehydrogenase (Complex I) which catalyzes electron transfer from NADH through the respiratory chain, using ubiquinone as an electron acceptor. Essential for the catalytic activity and assembly of complex I.</text>
</comment>
<keyword evidence="14 16" id="KW-0472">Membrane</keyword>
<dbReference type="Proteomes" id="UP000503178">
    <property type="component" value="Mitochondrion MT"/>
</dbReference>
<feature type="transmembrane region" description="Helical" evidence="16">
    <location>
        <begin position="6"/>
        <end position="23"/>
    </location>
</feature>
<proteinExistence type="inferred from homology"/>
<evidence type="ECO:0000256" key="3">
    <source>
        <dbReference type="ARBA" id="ARBA00021096"/>
    </source>
</evidence>
<dbReference type="Pfam" id="PF00361">
    <property type="entry name" value="Proton_antipo_M"/>
    <property type="match status" value="1"/>
</dbReference>
<keyword evidence="11 16" id="KW-0520">NAD</keyword>
<feature type="transmembrane region" description="Helical" evidence="16">
    <location>
        <begin position="137"/>
        <end position="156"/>
    </location>
</feature>
<feature type="domain" description="NADH dehydrogenase subunit 5 C-terminal" evidence="19">
    <location>
        <begin position="435"/>
        <end position="630"/>
    </location>
</feature>
<dbReference type="GO" id="GO:0015990">
    <property type="term" value="P:electron transport coupled proton transport"/>
    <property type="evidence" value="ECO:0007669"/>
    <property type="project" value="TreeGrafter"/>
</dbReference>
<feature type="transmembrane region" description="Helical" evidence="16">
    <location>
        <begin position="464"/>
        <end position="483"/>
    </location>
</feature>
<geneLocation type="mitochondrion" evidence="20"/>
<keyword evidence="9" id="KW-0249">Electron transport</keyword>
<evidence type="ECO:0000256" key="5">
    <source>
        <dbReference type="ARBA" id="ARBA00022660"/>
    </source>
</evidence>
<keyword evidence="21" id="KW-1185">Reference proteome</keyword>
<evidence type="ECO:0000259" key="17">
    <source>
        <dbReference type="Pfam" id="PF00361"/>
    </source>
</evidence>
<feature type="transmembrane region" description="Helical" evidence="16">
    <location>
        <begin position="312"/>
        <end position="338"/>
    </location>
</feature>
<evidence type="ECO:0000256" key="15">
    <source>
        <dbReference type="ARBA" id="ARBA00049551"/>
    </source>
</evidence>
<comment type="subcellular location">
    <subcellularLocation>
        <location evidence="1">Mitochondrion inner membrane</location>
        <topology evidence="1">Multi-pass membrane protein</topology>
    </subcellularLocation>
</comment>
<gene>
    <name evidence="20" type="primary">nad5</name>
    <name evidence="20" type="ORF">PMYN1_Mit47</name>
</gene>
<feature type="transmembrane region" description="Helical" evidence="16">
    <location>
        <begin position="570"/>
        <end position="591"/>
    </location>
</feature>
<evidence type="ECO:0000256" key="8">
    <source>
        <dbReference type="ARBA" id="ARBA00022967"/>
    </source>
</evidence>
<feature type="transmembrane region" description="Helical" evidence="16">
    <location>
        <begin position="208"/>
        <end position="233"/>
    </location>
</feature>
<dbReference type="PRINTS" id="PR01434">
    <property type="entry name" value="NADHDHGNASE5"/>
</dbReference>
<dbReference type="PANTHER" id="PTHR42829">
    <property type="entry name" value="NADH-UBIQUINONE OXIDOREDUCTASE CHAIN 5"/>
    <property type="match status" value="1"/>
</dbReference>
<evidence type="ECO:0000313" key="20">
    <source>
        <dbReference type="EMBL" id="BBL86709.1"/>
    </source>
</evidence>
<keyword evidence="4 16" id="KW-0813">Transport</keyword>
<sequence>MLILIFYLTFLSFLIIVFLGWKLGRKGSFFFSFLSNLFSLFIIFKFYAALLQDSSNVFYYKLGNWFQSDFFLVNWGFLFDPLSLTMCIVVLLISTMVQIYSFSYMFEDPSLPRFLSYLCLFVFFMLILVTADNFVLLFLGWEGVGLCSYLLISFWNTRVSALKASLKAMLVNRVGDFFLLTGMLLLFNVFNSLNFLELFPLIPYFESSVFYLFGFELPFIDFVCFFLTLGAFGKSAQLGLHVWLPDAMEGPTPVSALIHAATMVTAGVFLVIRCSPIFEFSFYGLFLLAIVGSCTAVFAGLCGLTEVDIKKIIAYSTCSQLGYMFFVCGLSGYSVALFHLFNHAFFKALLFLSAGSVIHAISNEQNIMRMGSLANILPLTFVSTFVGLCSLTAFPFTAGFFSKEFILSTAYVSFGFVGTFCYCLGIFTGFLTSFYSYRLFYYVFLSEININKNVIFNVSTENSFIAFVLFFLSFLSISSGFLFKDIFLGVGSNFFDYSIFVSPSHLKIYDAEFLPFYVKILPLLFSCLGWGALNPYIVDIFFKFKLPSAYNLFKNEWYFNRYYNTKLSIMYLKGFDFFFLTIDSGILQLLGPKGLSSSIDILSFSVSRLHGGYLHKYLCFFVINLFFFFFSSKILSSPIFLKTLIREVNINLIDRTLDLLLYLLFSIK</sequence>
<keyword evidence="7" id="KW-0999">Mitochondrion inner membrane</keyword>
<feature type="transmembrane region" description="Helical" evidence="16">
    <location>
        <begin position="344"/>
        <end position="361"/>
    </location>
</feature>
<reference evidence="20 21" key="1">
    <citation type="submission" date="2019-06" db="EMBL/GenBank/DDBJ databases">
        <title>A hidden player of endosymbiotic evolution: DNA virus triggered massive gene transfer.</title>
        <authorList>
            <person name="Matsuo M."/>
            <person name="Katahata A."/>
            <person name="Tachikawa M."/>
            <person name="Minakuchi Y."/>
            <person name="Noguchi H."/>
            <person name="Toyoda A."/>
            <person name="Fujiyama A."/>
            <person name="Suzuki Y."/>
            <person name="Satoh S."/>
            <person name="Nakayama T."/>
            <person name="Kamikawa R."/>
            <person name="Nomura M."/>
            <person name="Inagaki Y."/>
            <person name="Ishida K."/>
            <person name="Obokata J."/>
        </authorList>
    </citation>
    <scope>NUCLEOTIDE SEQUENCE [LARGE SCALE GENOMIC DNA]</scope>
    <source>
        <strain evidence="20 21">MYN1</strain>
    </source>
</reference>
<feature type="transmembrane region" description="Helical" evidence="16">
    <location>
        <begin position="30"/>
        <end position="50"/>
    </location>
</feature>
<feature type="domain" description="NADH:quinone oxidoreductase/Mrp antiporter transmembrane" evidence="17">
    <location>
        <begin position="131"/>
        <end position="417"/>
    </location>
</feature>
<keyword evidence="13 16" id="KW-0496">Mitochondrion</keyword>
<dbReference type="PANTHER" id="PTHR42829:SF2">
    <property type="entry name" value="NADH-UBIQUINONE OXIDOREDUCTASE CHAIN 5"/>
    <property type="match status" value="1"/>
</dbReference>
<dbReference type="InterPro" id="IPR010934">
    <property type="entry name" value="NADH_DH_su5_C"/>
</dbReference>
<dbReference type="InterPro" id="IPR003945">
    <property type="entry name" value="NU5C-like"/>
</dbReference>
<dbReference type="NCBIfam" id="TIGR01974">
    <property type="entry name" value="NDH_I_L"/>
    <property type="match status" value="1"/>
</dbReference>
<protein>
    <recommendedName>
        <fullName evidence="3 16">NADH-ubiquinone oxidoreductase chain 5</fullName>
        <ecNumber evidence="2 16">7.1.1.2</ecNumber>
    </recommendedName>
</protein>
<evidence type="ECO:0000256" key="12">
    <source>
        <dbReference type="ARBA" id="ARBA00023075"/>
    </source>
</evidence>
<feature type="transmembrane region" description="Helical" evidence="16">
    <location>
        <begin position="177"/>
        <end position="196"/>
    </location>
</feature>
<evidence type="ECO:0000256" key="11">
    <source>
        <dbReference type="ARBA" id="ARBA00023027"/>
    </source>
</evidence>
<dbReference type="GO" id="GO:0042773">
    <property type="term" value="P:ATP synthesis coupled electron transport"/>
    <property type="evidence" value="ECO:0007669"/>
    <property type="project" value="InterPro"/>
</dbReference>
<feature type="transmembrane region" description="Helical" evidence="16">
    <location>
        <begin position="516"/>
        <end position="538"/>
    </location>
</feature>
<dbReference type="GeneID" id="42317556"/>
<dbReference type="AlphaFoldDB" id="A0A5K7W237"/>
<feature type="domain" description="NADH-Ubiquinone oxidoreductase (complex I) chain 5 N-terminal" evidence="18">
    <location>
        <begin position="65"/>
        <end position="114"/>
    </location>
</feature>
<name>A0A5K7W237_9EUKA</name>
<dbReference type="GO" id="GO:0005743">
    <property type="term" value="C:mitochondrial inner membrane"/>
    <property type="evidence" value="ECO:0007669"/>
    <property type="project" value="UniProtKB-SubCell"/>
</dbReference>
<dbReference type="InterPro" id="IPR018393">
    <property type="entry name" value="NADHpl_OxRdtase_5_subgr"/>
</dbReference>
<feature type="transmembrane region" description="Helical" evidence="16">
    <location>
        <begin position="114"/>
        <end position="131"/>
    </location>
</feature>
<evidence type="ECO:0000256" key="7">
    <source>
        <dbReference type="ARBA" id="ARBA00022792"/>
    </source>
</evidence>
<feature type="transmembrane region" description="Helical" evidence="16">
    <location>
        <begin position="284"/>
        <end position="305"/>
    </location>
</feature>
<evidence type="ECO:0000259" key="18">
    <source>
        <dbReference type="Pfam" id="PF00662"/>
    </source>
</evidence>
<dbReference type="Pfam" id="PF06455">
    <property type="entry name" value="NADH5_C"/>
    <property type="match status" value="1"/>
</dbReference>
<feature type="transmembrane region" description="Helical" evidence="16">
    <location>
        <begin position="414"/>
        <end position="444"/>
    </location>
</feature>
<accession>A0A5K7W237</accession>
<evidence type="ECO:0000256" key="13">
    <source>
        <dbReference type="ARBA" id="ARBA00023128"/>
    </source>
</evidence>
<evidence type="ECO:0000313" key="21">
    <source>
        <dbReference type="Proteomes" id="UP000503178"/>
    </source>
</evidence>
<evidence type="ECO:0000256" key="4">
    <source>
        <dbReference type="ARBA" id="ARBA00022448"/>
    </source>
</evidence>
<evidence type="ECO:0000256" key="14">
    <source>
        <dbReference type="ARBA" id="ARBA00023136"/>
    </source>
</evidence>
<dbReference type="Pfam" id="PF00662">
    <property type="entry name" value="Proton_antipo_N"/>
    <property type="match status" value="1"/>
</dbReference>
<comment type="catalytic activity">
    <reaction evidence="15 16">
        <text>a ubiquinone + NADH + 5 H(+)(in) = a ubiquinol + NAD(+) + 4 H(+)(out)</text>
        <dbReference type="Rhea" id="RHEA:29091"/>
        <dbReference type="Rhea" id="RHEA-COMP:9565"/>
        <dbReference type="Rhea" id="RHEA-COMP:9566"/>
        <dbReference type="ChEBI" id="CHEBI:15378"/>
        <dbReference type="ChEBI" id="CHEBI:16389"/>
        <dbReference type="ChEBI" id="CHEBI:17976"/>
        <dbReference type="ChEBI" id="CHEBI:57540"/>
        <dbReference type="ChEBI" id="CHEBI:57945"/>
        <dbReference type="EC" id="7.1.1.2"/>
    </reaction>
</comment>
<evidence type="ECO:0000256" key="1">
    <source>
        <dbReference type="ARBA" id="ARBA00004448"/>
    </source>
</evidence>
<dbReference type="InterPro" id="IPR001516">
    <property type="entry name" value="Proton_antipo_N"/>
</dbReference>
<dbReference type="EMBL" id="LC490352">
    <property type="protein sequence ID" value="BBL86709.1"/>
    <property type="molecule type" value="Genomic_DNA"/>
</dbReference>
<feature type="transmembrane region" description="Helical" evidence="16">
    <location>
        <begin position="70"/>
        <end position="93"/>
    </location>
</feature>
<evidence type="ECO:0000256" key="2">
    <source>
        <dbReference type="ARBA" id="ARBA00012944"/>
    </source>
</evidence>
<comment type="similarity">
    <text evidence="16">Belongs to the complex I subunit 5 family.</text>
</comment>
<evidence type="ECO:0000256" key="9">
    <source>
        <dbReference type="ARBA" id="ARBA00022982"/>
    </source>
</evidence>
<dbReference type="GO" id="GO:0003954">
    <property type="term" value="F:NADH dehydrogenase activity"/>
    <property type="evidence" value="ECO:0007669"/>
    <property type="project" value="TreeGrafter"/>
</dbReference>
<dbReference type="RefSeq" id="YP_009709968.1">
    <property type="nucleotide sequence ID" value="NC_045137.1"/>
</dbReference>
<evidence type="ECO:0000256" key="6">
    <source>
        <dbReference type="ARBA" id="ARBA00022692"/>
    </source>
</evidence>